<feature type="compositionally biased region" description="Low complexity" evidence="1">
    <location>
        <begin position="317"/>
        <end position="332"/>
    </location>
</feature>
<feature type="compositionally biased region" description="Acidic residues" evidence="1">
    <location>
        <begin position="400"/>
        <end position="423"/>
    </location>
</feature>
<dbReference type="AlphaFoldDB" id="A0A8H6HHL2"/>
<dbReference type="Proteomes" id="UP000521943">
    <property type="component" value="Unassembled WGS sequence"/>
</dbReference>
<dbReference type="OrthoDB" id="4742101at2759"/>
<comment type="caution">
    <text evidence="2">The sequence shown here is derived from an EMBL/GenBank/DDBJ whole genome shotgun (WGS) entry which is preliminary data.</text>
</comment>
<evidence type="ECO:0000313" key="2">
    <source>
        <dbReference type="EMBL" id="KAF6746322.1"/>
    </source>
</evidence>
<feature type="region of interest" description="Disordered" evidence="1">
    <location>
        <begin position="53"/>
        <end position="75"/>
    </location>
</feature>
<reference evidence="2 3" key="1">
    <citation type="submission" date="2020-07" db="EMBL/GenBank/DDBJ databases">
        <title>Comparative genomics of pyrophilous fungi reveals a link between fire events and developmental genes.</title>
        <authorList>
            <consortium name="DOE Joint Genome Institute"/>
            <person name="Steindorff A.S."/>
            <person name="Carver A."/>
            <person name="Calhoun S."/>
            <person name="Stillman K."/>
            <person name="Liu H."/>
            <person name="Lipzen A."/>
            <person name="Pangilinan J."/>
            <person name="Labutti K."/>
            <person name="Bruns T.D."/>
            <person name="Grigoriev I.V."/>
        </authorList>
    </citation>
    <scope>NUCLEOTIDE SEQUENCE [LARGE SCALE GENOMIC DNA]</scope>
    <source>
        <strain evidence="2 3">CBS 144469</strain>
    </source>
</reference>
<sequence>MVWGVNIYDTMSAGTLATTTDAPRFTRASATSYDLPVLASNDRINLINRDTRRHRRRSFGSDSEDSDIEPFDSSPFDHPFRRFPHPIPRIAQVPSAPTPVTHPITSAPPKMSSKIIPVFNGPTTANALKIWLGQCEDGFDNYQDTHKDATLSPKTRIRLTGAALLEPAMAEWWAAGRKEYLDLATWDAFVAKLKERFLPVGWKMDVLERFYQCEQGKRDFRVFAAELAQCHGALPSNTISTSVYKYHLLYFSHPQLYLRLRALQSFDIDSSTLSVDQLTALMGHQWDSLVADSAPRSSRTTTSSASVPLRISSVPSVPVSQARSSSSTPPLSDAERKTLSDANGCFNCRRKPGDPDWTPHFRRTCPGNPAISAPPGPDYVAPSVTVVGAALAGMAIRDEDTSDEESEVEGQLEWGESDDDPLS</sequence>
<feature type="region of interest" description="Disordered" evidence="1">
    <location>
        <begin position="395"/>
        <end position="423"/>
    </location>
</feature>
<dbReference type="EMBL" id="JACGCI010000094">
    <property type="protein sequence ID" value="KAF6746322.1"/>
    <property type="molecule type" value="Genomic_DNA"/>
</dbReference>
<evidence type="ECO:0000313" key="3">
    <source>
        <dbReference type="Proteomes" id="UP000521943"/>
    </source>
</evidence>
<gene>
    <name evidence="2" type="ORF">DFP72DRAFT_1152666</name>
</gene>
<evidence type="ECO:0008006" key="4">
    <source>
        <dbReference type="Google" id="ProtNLM"/>
    </source>
</evidence>
<keyword evidence="3" id="KW-1185">Reference proteome</keyword>
<proteinExistence type="predicted"/>
<evidence type="ECO:0000256" key="1">
    <source>
        <dbReference type="SAM" id="MobiDB-lite"/>
    </source>
</evidence>
<organism evidence="2 3">
    <name type="scientific">Ephemerocybe angulata</name>
    <dbReference type="NCBI Taxonomy" id="980116"/>
    <lineage>
        <taxon>Eukaryota</taxon>
        <taxon>Fungi</taxon>
        <taxon>Dikarya</taxon>
        <taxon>Basidiomycota</taxon>
        <taxon>Agaricomycotina</taxon>
        <taxon>Agaricomycetes</taxon>
        <taxon>Agaricomycetidae</taxon>
        <taxon>Agaricales</taxon>
        <taxon>Agaricineae</taxon>
        <taxon>Psathyrellaceae</taxon>
        <taxon>Ephemerocybe</taxon>
    </lineage>
</organism>
<protein>
    <recommendedName>
        <fullName evidence="4">Retrotransposon gag domain-containing protein</fullName>
    </recommendedName>
</protein>
<accession>A0A8H6HHL2</accession>
<feature type="region of interest" description="Disordered" evidence="1">
    <location>
        <begin position="317"/>
        <end position="337"/>
    </location>
</feature>
<name>A0A8H6HHL2_9AGAR</name>